<dbReference type="Pfam" id="PF24993">
    <property type="entry name" value="GNC1_N"/>
    <property type="match status" value="1"/>
</dbReference>
<dbReference type="GO" id="GO:0019887">
    <property type="term" value="F:protein kinase regulator activity"/>
    <property type="evidence" value="ECO:0007669"/>
    <property type="project" value="TreeGrafter"/>
</dbReference>
<evidence type="ECO:0000256" key="1">
    <source>
        <dbReference type="ARBA" id="ARBA00007366"/>
    </source>
</evidence>
<dbReference type="InterPro" id="IPR022716">
    <property type="entry name" value="Gcn1_N"/>
</dbReference>
<evidence type="ECO:0000256" key="2">
    <source>
        <dbReference type="ARBA" id="ARBA00022737"/>
    </source>
</evidence>
<feature type="domain" description="TOG" evidence="4">
    <location>
        <begin position="1377"/>
        <end position="1611"/>
    </location>
</feature>
<dbReference type="Pfam" id="PF12074">
    <property type="entry name" value="Gcn1_N"/>
    <property type="match status" value="1"/>
</dbReference>
<organism evidence="5 6">
    <name type="scientific">Pichia kluyveri</name>
    <name type="common">Yeast</name>
    <dbReference type="NCBI Taxonomy" id="36015"/>
    <lineage>
        <taxon>Eukaryota</taxon>
        <taxon>Fungi</taxon>
        <taxon>Dikarya</taxon>
        <taxon>Ascomycota</taxon>
        <taxon>Saccharomycotina</taxon>
        <taxon>Pichiomycetes</taxon>
        <taxon>Pichiales</taxon>
        <taxon>Pichiaceae</taxon>
        <taxon>Pichia</taxon>
    </lineage>
</organism>
<dbReference type="PANTHER" id="PTHR23346">
    <property type="entry name" value="TRANSLATIONAL ACTIVATOR GCN1-RELATED"/>
    <property type="match status" value="1"/>
</dbReference>
<proteinExistence type="inferred from homology"/>
<dbReference type="InterPro" id="IPR057546">
    <property type="entry name" value="HEAT_GCN1"/>
</dbReference>
<dbReference type="Gene3D" id="1.25.10.10">
    <property type="entry name" value="Leucine-rich Repeat Variant"/>
    <property type="match status" value="6"/>
</dbReference>
<dbReference type="SUPFAM" id="SSF48371">
    <property type="entry name" value="ARM repeat"/>
    <property type="match status" value="3"/>
</dbReference>
<dbReference type="GO" id="GO:0006417">
    <property type="term" value="P:regulation of translation"/>
    <property type="evidence" value="ECO:0007669"/>
    <property type="project" value="TreeGrafter"/>
</dbReference>
<keyword evidence="6" id="KW-1185">Reference proteome</keyword>
<evidence type="ECO:0000259" key="4">
    <source>
        <dbReference type="SMART" id="SM01349"/>
    </source>
</evidence>
<dbReference type="InterPro" id="IPR021133">
    <property type="entry name" value="HEAT_type_2"/>
</dbReference>
<accession>A0AAV5QZX5</accession>
<dbReference type="PANTHER" id="PTHR23346:SF7">
    <property type="entry name" value="STALLED RIBOSOME SENSOR GCN1"/>
    <property type="match status" value="1"/>
</dbReference>
<dbReference type="Pfam" id="PF12765">
    <property type="entry name" value="Cohesin_HEAT"/>
    <property type="match status" value="1"/>
</dbReference>
<dbReference type="InterPro" id="IPR016024">
    <property type="entry name" value="ARM-type_fold"/>
</dbReference>
<keyword evidence="2" id="KW-0677">Repeat</keyword>
<feature type="domain" description="TOG" evidence="4">
    <location>
        <begin position="1699"/>
        <end position="1950"/>
    </location>
</feature>
<dbReference type="InterPro" id="IPR034085">
    <property type="entry name" value="TOG"/>
</dbReference>
<dbReference type="InterPro" id="IPR056810">
    <property type="entry name" value="GNC1-like_N"/>
</dbReference>
<dbReference type="GO" id="GO:0005829">
    <property type="term" value="C:cytosol"/>
    <property type="evidence" value="ECO:0007669"/>
    <property type="project" value="TreeGrafter"/>
</dbReference>
<comment type="similarity">
    <text evidence="1">Belongs to the GCN1 family.</text>
</comment>
<feature type="repeat" description="HEAT" evidence="3">
    <location>
        <begin position="2013"/>
        <end position="2050"/>
    </location>
</feature>
<gene>
    <name evidence="5" type="ORF">DAPK24_011460</name>
</gene>
<dbReference type="PROSITE" id="PS50077">
    <property type="entry name" value="HEAT_REPEAT"/>
    <property type="match status" value="3"/>
</dbReference>
<dbReference type="Pfam" id="PF24984">
    <property type="entry name" value="HEAT_EF3_GNC1"/>
    <property type="match status" value="1"/>
</dbReference>
<feature type="repeat" description="HEAT" evidence="3">
    <location>
        <begin position="1664"/>
        <end position="1709"/>
    </location>
</feature>
<sequence length="2718" mass="301254">MSDGSAIETKWADEIIPLLNQLKSSSVNILDVTLFKINSVLQDESEKLENSQKDLILFSILSTFTRYPFDTKFNKLILQSFDHFINIDAEKYSKNILAFIAKNSAQPIATRDLLTLINWNWYIITLVDDKEYFNSLLKVAINTSISLIASITEYSSVENLKFHHIKAIKAFKRSTINKLTQLIKKDANIINSIVEFVCNEKAHVSGIISMLGLLTISVNQITDKTAKSLIENKENEIVNFIVKIVFATKTVPNKVALELFGNYASNFISEESLKTIFLPGLEKAALRNSELTFSILAPLFARSLNYKNINVLEIFSKAKFFSQLFSSLKATKESVKIGASNVLSVILQKNQSENSSDVLSLYVDEIFKVLKSLSATAVEQKSLVLKVLQAVSINDVPASNKIIDSLIPYIAKENNEQILSTECSILLNRFVYLLLESDVVESKEKIFTLINNGINDKKIPVKISWCTSLANSITSVDLKNNTSSETKILELLNSGVSKSLLQTFDDCVNAPLPCINNKSISAGYASLAILLYIDEIYSNTELKQKLQDFNVIEKALNDTETKMSCFVNPKIISKLTSEFAQEWYIRSLFHISRHLTDSSPFLGFAILYSTISRNITPSSRLLAKKLLKSAYETNQNVIGFSLTNALYNLIEDSSINSEFNLDYQYLLPTISTTFHTFDTIDQSILEFQLVDLLFIFEHNLLSNIPNGWVSLCQKCFADPGKIVSENSTSIIEKISKILVDSSEKVLNNGIFDAACKTVSIISFFSPAVIVPKLSQLIEEDLSIVSKLDIDDSKFDIWKGTDDVLVVDVLQSKSSVNIAKSKDAETLKWEREVRKELDAKKKVARKLTKEEQLKVNEQLKLEKEIRNSINNDYLKLRRGLEIIISLSKQAKFVDNGTELWFPVSISNILHLLNSSSAVKLTGALSSECFLSLSDVVATDSLSGTSDMKFIGSSTLRLFNVSHVPAKYSGIDLNELLASQLFSLKLCSDKSLFTNLMLMYVLPLLTRVIEIGKNYILKTGKKTVKVNTEFSEDSPEEEQLILALEIISSNSDLFENESIPRTSIIEHLIELLALPSKSKNAKECFVSLCQNISVNISDSDLSIILKSLITPTVFVRTALLEVLDQEFDLSEKSFNEEIWISCFDNVTINKDIAETIWNEAGFKLDETVPSKLIKYLGNKDNGIRLSIARSLAASVIQLESNDLFCSTLSDLLNLYNEMCKPPTPEVDAYGLVIHNVDTMKDRWEQRSGVALTIAHLAPMFSISSEVSNFFRFLIKDRALGDKELLVRSELQEAGLKIIEANGKDNVEILISIFEDCLAEKDEKSKIQDMVKESVIILYGTLARHLDNNDSRIEAIVNKLLQSLDTPSEDVQYAVSECISPLVPFINTKLSKYIDDLFEKLFTSKRLAIRRGAAYGIAGLAKGVGIKALCEYDIIRNLTEASDDKKDTQKRESVLFAFECISQAFGPLFEPYVIEILPIVLKSFGDSSAEVREATDYATRIIMKNTTSYGIKKMIPLAIENLEDIAWRTKKGSVELLGSMAYLDPAQLSSSLPNIIPEIVGILNDTHKEVRKAADAALKKFGEVIRNPEIQELVPTLLNAIGDPTKYTNDALDALINTQFVHYIDGPSLALIIRVIDRGMQDRSANTKKKACQIIGNMAILVDTHDLMPYLGQLVVELNEAVVDPVPQTRATAARALGSLVEKLGEDKFPGLIANLLAALQDEEKPGNRLGSAQALAEIISGLGISKLDEMLPIIINGTTSFKPFVREGYMPLLLFLPVCFGSQFAPYLSQTIPPILAGLADTVDEIRDVSLRTGRLIVNNYAKKAVDLLLPELEKGLSDYNSRIRMSSVELTGELLFKISGISGKQELADDISLSKNVSKAFNEVLGAERRDSVLSALFVCRSDTSGAVRATASNIWKALVANTPKTIKEIMPTLISIIVRRLASPDEVQRSIAAATLGDMIRRVGGNALEQLLPTLRETMYSSDSDAKQGICIAIHEIIQSTATDNVIEHQDIFVSVVKEALVDPNPNVRESAALAFDALQESIGNSAVDEVIPQLLEMLNTSDGSDDALCALQEIMATKSDVIFPILIPSLLTPPINGQAIGALAEAAGSALYKRLSTIINSLVDGIAENLGEESDLYSALTRTMLSVDSDAGCHPLMQQILAIMKHDDITKRNIIFKVLPEFFKETTLDYSIYTEDVVTRCIYLLNDANTELATKACETLTILIKKQSKQTLERLTMPAQQSLSFIQNETKEIFAFTLPKGPNCILPVFLHGLMYGNPRQREVSANGISIIIDNTPATGLKPFVTLIVGPLIRVIGERFSGEVKSEILLALNKLFTKTPQFLLPFIPQLQRTFIKCLSDPSNELLRTRAAKALGTLIKYQPKVDPLVTELLNNAKAIDSTNLALKTAILKALLEVIDVAGSKMSEVSKNGVMQLVEEDMFNEDAGVNGAVAYARLVGSLSKILESSELNNMLRTKILSCDLNDENNSRFAILTLNAFLKDSASMVLNCGLLPEICEFMINASNSPKSYVSDNAVLAIGKFLLSLDKVEEFDQSQINNLAKQLCVTMNKPTSNSPDTRRFSLVVARTLCRYQYDNVILPNLNDIIPSVFSCVRDPVLPVKLAGEKAFLAVLRLVEDESNSIMTKWVESLNGEQTVNNAVGATLQLRSITEYVKRVGLRLGNVERERISAGGDKETMFSDQYEDEMEIWAIGSVDLSEE</sequence>
<feature type="repeat" description="HEAT" evidence="3">
    <location>
        <begin position="1552"/>
        <end position="1590"/>
    </location>
</feature>
<dbReference type="Pfam" id="PF23271">
    <property type="entry name" value="HEAT_GCN1"/>
    <property type="match status" value="1"/>
</dbReference>
<evidence type="ECO:0000256" key="3">
    <source>
        <dbReference type="PROSITE-ProRule" id="PRU00103"/>
    </source>
</evidence>
<comment type="caution">
    <text evidence="5">The sequence shown here is derived from an EMBL/GenBank/DDBJ whole genome shotgun (WGS) entry which is preliminary data.</text>
</comment>
<dbReference type="EMBL" id="BTGB01000001">
    <property type="protein sequence ID" value="GMM44571.1"/>
    <property type="molecule type" value="Genomic_DNA"/>
</dbReference>
<reference evidence="5 6" key="1">
    <citation type="journal article" date="2023" name="Elife">
        <title>Identification of key yeast species and microbe-microbe interactions impacting larval growth of Drosophila in the wild.</title>
        <authorList>
            <person name="Mure A."/>
            <person name="Sugiura Y."/>
            <person name="Maeda R."/>
            <person name="Honda K."/>
            <person name="Sakurai N."/>
            <person name="Takahashi Y."/>
            <person name="Watada M."/>
            <person name="Katoh T."/>
            <person name="Gotoh A."/>
            <person name="Gotoh Y."/>
            <person name="Taniguchi I."/>
            <person name="Nakamura K."/>
            <person name="Hayashi T."/>
            <person name="Katayama T."/>
            <person name="Uemura T."/>
            <person name="Hattori Y."/>
        </authorList>
    </citation>
    <scope>NUCLEOTIDE SEQUENCE [LARGE SCALE GENOMIC DNA]</scope>
    <source>
        <strain evidence="5 6">PK-24</strain>
    </source>
</reference>
<evidence type="ECO:0000313" key="6">
    <source>
        <dbReference type="Proteomes" id="UP001378960"/>
    </source>
</evidence>
<dbReference type="Pfam" id="PF25801">
    <property type="entry name" value="HEAT_GCN1_C_2"/>
    <property type="match status" value="1"/>
</dbReference>
<evidence type="ECO:0000313" key="5">
    <source>
        <dbReference type="EMBL" id="GMM44571.1"/>
    </source>
</evidence>
<dbReference type="Pfam" id="PF24987">
    <property type="entry name" value="HEAT_EF3_N"/>
    <property type="match status" value="1"/>
</dbReference>
<dbReference type="InterPro" id="IPR011989">
    <property type="entry name" value="ARM-like"/>
</dbReference>
<dbReference type="InterPro" id="IPR026003">
    <property type="entry name" value="Cohesin_HEAT"/>
</dbReference>
<name>A0AAV5QZX5_PICKL</name>
<dbReference type="InterPro" id="IPR056809">
    <property type="entry name" value="HEAT_GCN1_fung"/>
</dbReference>
<protein>
    <submittedName>
        <fullName evidence="5">Gcn1 protein</fullName>
    </submittedName>
</protein>
<dbReference type="Proteomes" id="UP001378960">
    <property type="component" value="Unassembled WGS sequence"/>
</dbReference>
<dbReference type="GO" id="GO:0034198">
    <property type="term" value="P:cellular response to amino acid starvation"/>
    <property type="evidence" value="ECO:0007669"/>
    <property type="project" value="TreeGrafter"/>
</dbReference>
<dbReference type="SMART" id="SM01349">
    <property type="entry name" value="TOG"/>
    <property type="match status" value="2"/>
</dbReference>
<dbReference type="Pfam" id="PF24916">
    <property type="entry name" value="HEAT_GCN1_fung"/>
    <property type="match status" value="1"/>
</dbReference>